<comment type="caution">
    <text evidence="1">The sequence shown here is derived from an EMBL/GenBank/DDBJ whole genome shotgun (WGS) entry which is preliminary data.</text>
</comment>
<reference evidence="1 2" key="1">
    <citation type="journal article" date="2021" name="Nat. Plants">
        <title>The Taxus genome provides insights into paclitaxel biosynthesis.</title>
        <authorList>
            <person name="Xiong X."/>
            <person name="Gou J."/>
            <person name="Liao Q."/>
            <person name="Li Y."/>
            <person name="Zhou Q."/>
            <person name="Bi G."/>
            <person name="Li C."/>
            <person name="Du R."/>
            <person name="Wang X."/>
            <person name="Sun T."/>
            <person name="Guo L."/>
            <person name="Liang H."/>
            <person name="Lu P."/>
            <person name="Wu Y."/>
            <person name="Zhang Z."/>
            <person name="Ro D.K."/>
            <person name="Shang Y."/>
            <person name="Huang S."/>
            <person name="Yan J."/>
        </authorList>
    </citation>
    <scope>NUCLEOTIDE SEQUENCE [LARGE SCALE GENOMIC DNA]</scope>
    <source>
        <strain evidence="1">Ta-2019</strain>
    </source>
</reference>
<keyword evidence="2" id="KW-1185">Reference proteome</keyword>
<evidence type="ECO:0000313" key="1">
    <source>
        <dbReference type="EMBL" id="KAH9316900.1"/>
    </source>
</evidence>
<evidence type="ECO:0000313" key="2">
    <source>
        <dbReference type="Proteomes" id="UP000824469"/>
    </source>
</evidence>
<gene>
    <name evidence="1" type="ORF">KI387_018669</name>
</gene>
<dbReference type="AlphaFoldDB" id="A0AA38G8G2"/>
<protein>
    <submittedName>
        <fullName evidence="1">Uncharacterized protein</fullName>
    </submittedName>
</protein>
<dbReference type="EMBL" id="JAHRHJ020000004">
    <property type="protein sequence ID" value="KAH9316900.1"/>
    <property type="molecule type" value="Genomic_DNA"/>
</dbReference>
<sequence>KVDYDYHTLRKKYVYPDRSAYTNNIISEMLNIKPISLAMADLGAALVYLQFKLKMENTKYVE</sequence>
<dbReference type="Proteomes" id="UP000824469">
    <property type="component" value="Unassembled WGS sequence"/>
</dbReference>
<proteinExistence type="predicted"/>
<accession>A0AA38G8G2</accession>
<organism evidence="1 2">
    <name type="scientific">Taxus chinensis</name>
    <name type="common">Chinese yew</name>
    <name type="synonym">Taxus wallichiana var. chinensis</name>
    <dbReference type="NCBI Taxonomy" id="29808"/>
    <lineage>
        <taxon>Eukaryota</taxon>
        <taxon>Viridiplantae</taxon>
        <taxon>Streptophyta</taxon>
        <taxon>Embryophyta</taxon>
        <taxon>Tracheophyta</taxon>
        <taxon>Spermatophyta</taxon>
        <taxon>Pinopsida</taxon>
        <taxon>Pinidae</taxon>
        <taxon>Conifers II</taxon>
        <taxon>Cupressales</taxon>
        <taxon>Taxaceae</taxon>
        <taxon>Taxus</taxon>
    </lineage>
</organism>
<feature type="non-terminal residue" evidence="1">
    <location>
        <position position="62"/>
    </location>
</feature>
<feature type="non-terminal residue" evidence="1">
    <location>
        <position position="1"/>
    </location>
</feature>
<name>A0AA38G8G2_TAXCH</name>